<keyword evidence="8" id="KW-0949">S-adenosyl-L-methionine</keyword>
<dbReference type="Proteomes" id="UP000614047">
    <property type="component" value="Unassembled WGS sequence"/>
</dbReference>
<evidence type="ECO:0000313" key="12">
    <source>
        <dbReference type="Proteomes" id="UP000614047"/>
    </source>
</evidence>
<comment type="function">
    <text evidence="2">Catalyzes the formation of N(7)-methylguanine at position 46 (m7G46) in tRNA.</text>
</comment>
<comment type="catalytic activity">
    <reaction evidence="1">
        <text>guanosine(46) in tRNA + S-adenosyl-L-methionine = N(7)-methylguanosine(46) in tRNA + S-adenosyl-L-homocysteine</text>
        <dbReference type="Rhea" id="RHEA:42708"/>
        <dbReference type="Rhea" id="RHEA-COMP:10188"/>
        <dbReference type="Rhea" id="RHEA-COMP:10189"/>
        <dbReference type="ChEBI" id="CHEBI:57856"/>
        <dbReference type="ChEBI" id="CHEBI:59789"/>
        <dbReference type="ChEBI" id="CHEBI:74269"/>
        <dbReference type="ChEBI" id="CHEBI:74480"/>
        <dbReference type="EC" id="2.1.1.33"/>
    </reaction>
</comment>
<dbReference type="PANTHER" id="PTHR43182">
    <property type="entry name" value="COBALT-PRECORRIN-6B C(15)-METHYLTRANSFERASE (DECARBOXYLATING)"/>
    <property type="match status" value="1"/>
</dbReference>
<evidence type="ECO:0000256" key="2">
    <source>
        <dbReference type="ARBA" id="ARBA00003015"/>
    </source>
</evidence>
<organism evidence="11 12">
    <name type="scientific">Actinomadura viridis</name>
    <dbReference type="NCBI Taxonomy" id="58110"/>
    <lineage>
        <taxon>Bacteria</taxon>
        <taxon>Bacillati</taxon>
        <taxon>Actinomycetota</taxon>
        <taxon>Actinomycetes</taxon>
        <taxon>Streptosporangiales</taxon>
        <taxon>Thermomonosporaceae</taxon>
        <taxon>Actinomadura</taxon>
    </lineage>
</organism>
<name>A0A931DSP1_9ACTN</name>
<evidence type="ECO:0000256" key="1">
    <source>
        <dbReference type="ARBA" id="ARBA00000142"/>
    </source>
</evidence>
<evidence type="ECO:0000256" key="8">
    <source>
        <dbReference type="ARBA" id="ARBA00022691"/>
    </source>
</evidence>
<dbReference type="PANTHER" id="PTHR43182:SF1">
    <property type="entry name" value="COBALT-PRECORRIN-7 C(5)-METHYLTRANSFERASE"/>
    <property type="match status" value="1"/>
</dbReference>
<dbReference type="GO" id="GO:0008176">
    <property type="term" value="F:tRNA (guanine(46)-N7)-methyltransferase activity"/>
    <property type="evidence" value="ECO:0007669"/>
    <property type="project" value="UniProtKB-EC"/>
</dbReference>
<reference evidence="11" key="1">
    <citation type="submission" date="2020-11" db="EMBL/GenBank/DDBJ databases">
        <title>Sequencing the genomes of 1000 actinobacteria strains.</title>
        <authorList>
            <person name="Klenk H.-P."/>
        </authorList>
    </citation>
    <scope>NUCLEOTIDE SEQUENCE</scope>
    <source>
        <strain evidence="11">DSM 43175</strain>
    </source>
</reference>
<evidence type="ECO:0000256" key="3">
    <source>
        <dbReference type="ARBA" id="ARBA00004953"/>
    </source>
</evidence>
<dbReference type="CDD" id="cd02440">
    <property type="entry name" value="AdoMet_MTases"/>
    <property type="match status" value="1"/>
</dbReference>
<dbReference type="SUPFAM" id="SSF53335">
    <property type="entry name" value="S-adenosyl-L-methionine-dependent methyltransferases"/>
    <property type="match status" value="1"/>
</dbReference>
<keyword evidence="5" id="KW-0169">Cobalamin biosynthesis</keyword>
<sequence length="202" mass="20918">MSPNRPGGHAVPGLPDDAYRHDGQLTKREVRAVTLARLAPVPGELLWDVGAGAGSVAIEWARAHPECRAIAVEDRPDRAGRIAANAAALGVPDLRVVTGTAPAALAGLAAPDAVFIGGGLTAAGLIETCWEALRPGGRLVANAVTVEGERVLFEAYGRLGGELTRIAVDRAAPVGGFTGWRPQMPVTQWTATRPSAWIASSP</sequence>
<evidence type="ECO:0000256" key="4">
    <source>
        <dbReference type="ARBA" id="ARBA00011977"/>
    </source>
</evidence>
<comment type="caution">
    <text evidence="11">The sequence shown here is derived from an EMBL/GenBank/DDBJ whole genome shotgun (WGS) entry which is preliminary data.</text>
</comment>
<dbReference type="GO" id="GO:0008276">
    <property type="term" value="F:protein methyltransferase activity"/>
    <property type="evidence" value="ECO:0007669"/>
    <property type="project" value="InterPro"/>
</dbReference>
<evidence type="ECO:0000256" key="7">
    <source>
        <dbReference type="ARBA" id="ARBA00022679"/>
    </source>
</evidence>
<keyword evidence="12" id="KW-1185">Reference proteome</keyword>
<dbReference type="EC" id="2.1.1.33" evidence="4"/>
<keyword evidence="9" id="KW-0819">tRNA processing</keyword>
<protein>
    <recommendedName>
        <fullName evidence="4">tRNA (guanine(46)-N(7))-methyltransferase</fullName>
        <ecNumber evidence="4">2.1.1.33</ecNumber>
    </recommendedName>
</protein>
<dbReference type="NCBIfam" id="TIGR02469">
    <property type="entry name" value="CbiT"/>
    <property type="match status" value="1"/>
</dbReference>
<keyword evidence="7" id="KW-0808">Transferase</keyword>
<dbReference type="InterPro" id="IPR029063">
    <property type="entry name" value="SAM-dependent_MTases_sf"/>
</dbReference>
<comment type="pathway">
    <text evidence="3">Cofactor biosynthesis; adenosylcobalamin biosynthesis.</text>
</comment>
<dbReference type="GO" id="GO:0009236">
    <property type="term" value="P:cobalamin biosynthetic process"/>
    <property type="evidence" value="ECO:0007669"/>
    <property type="project" value="UniProtKB-KW"/>
</dbReference>
<feature type="region of interest" description="Disordered" evidence="10">
    <location>
        <begin position="1"/>
        <end position="21"/>
    </location>
</feature>
<dbReference type="Pfam" id="PF02390">
    <property type="entry name" value="Methyltransf_4"/>
    <property type="match status" value="1"/>
</dbReference>
<evidence type="ECO:0000256" key="6">
    <source>
        <dbReference type="ARBA" id="ARBA00022603"/>
    </source>
</evidence>
<proteinExistence type="predicted"/>
<dbReference type="InterPro" id="IPR050714">
    <property type="entry name" value="Cobalamin_biosynth_MTase"/>
</dbReference>
<gene>
    <name evidence="11" type="ORF">IW256_006873</name>
</gene>
<dbReference type="AlphaFoldDB" id="A0A931DSP1"/>
<dbReference type="Gene3D" id="3.40.50.150">
    <property type="entry name" value="Vaccinia Virus protein VP39"/>
    <property type="match status" value="1"/>
</dbReference>
<evidence type="ECO:0000256" key="5">
    <source>
        <dbReference type="ARBA" id="ARBA00022573"/>
    </source>
</evidence>
<evidence type="ECO:0000256" key="10">
    <source>
        <dbReference type="SAM" id="MobiDB-lite"/>
    </source>
</evidence>
<dbReference type="InterPro" id="IPR003358">
    <property type="entry name" value="tRNA_(Gua-N-7)_MeTrfase_Trmb"/>
</dbReference>
<evidence type="ECO:0000313" key="11">
    <source>
        <dbReference type="EMBL" id="MBG6092760.1"/>
    </source>
</evidence>
<keyword evidence="6" id="KW-0489">Methyltransferase</keyword>
<dbReference type="EMBL" id="JADOUA010000001">
    <property type="protein sequence ID" value="MBG6092760.1"/>
    <property type="molecule type" value="Genomic_DNA"/>
</dbReference>
<evidence type="ECO:0000256" key="9">
    <source>
        <dbReference type="ARBA" id="ARBA00022694"/>
    </source>
</evidence>
<dbReference type="InterPro" id="IPR014008">
    <property type="entry name" value="Cbl_synth_MTase_CbiT"/>
</dbReference>
<accession>A0A931DSP1</accession>